<dbReference type="GO" id="GO:0008270">
    <property type="term" value="F:zinc ion binding"/>
    <property type="evidence" value="ECO:0007669"/>
    <property type="project" value="InterPro"/>
</dbReference>
<evidence type="ECO:0000259" key="2">
    <source>
        <dbReference type="SMART" id="SM00507"/>
    </source>
</evidence>
<dbReference type="SMART" id="SM00507">
    <property type="entry name" value="HNHc"/>
    <property type="match status" value="1"/>
</dbReference>
<keyword evidence="3" id="KW-0378">Hydrolase</keyword>
<dbReference type="InterPro" id="IPR003615">
    <property type="entry name" value="HNH_nuc"/>
</dbReference>
<dbReference type="EMBL" id="QJKC01000008">
    <property type="protein sequence ID" value="PXX48019.1"/>
    <property type="molecule type" value="Genomic_DNA"/>
</dbReference>
<sequence length="229" mass="26512">MIVLIAGVILLFFAVQLVDGFKFFSTWLSCRLFPNNAQIQRLAPYLLIAVTILCGYLLEDSSLISTFLVAILFAILASLGGIFLSSNAEKSVKRANELQRLADIKHAAEIYQRYIAAPWLLNNYDFRKEFEQYWSWSSIRAEVISTWRRGSKRCNGCGTLIRGKKIHVDHIKPRSKYPDLIYLKSNLQVLCNKCNMYKHNYDGEDWRDVIADRKMAHAKRRRNRSQRTG</sequence>
<evidence type="ECO:0000256" key="1">
    <source>
        <dbReference type="SAM" id="Phobius"/>
    </source>
</evidence>
<name>A0A318JLE2_9NEIS</name>
<comment type="caution">
    <text evidence="3">The sequence shown here is derived from an EMBL/GenBank/DDBJ whole genome shotgun (WGS) entry which is preliminary data.</text>
</comment>
<organism evidence="3 4">
    <name type="scientific">Aquitalea magnusonii</name>
    <dbReference type="NCBI Taxonomy" id="332411"/>
    <lineage>
        <taxon>Bacteria</taxon>
        <taxon>Pseudomonadati</taxon>
        <taxon>Pseudomonadota</taxon>
        <taxon>Betaproteobacteria</taxon>
        <taxon>Neisseriales</taxon>
        <taxon>Chromobacteriaceae</taxon>
        <taxon>Aquitalea</taxon>
    </lineage>
</organism>
<keyword evidence="4" id="KW-1185">Reference proteome</keyword>
<dbReference type="GO" id="GO:0004519">
    <property type="term" value="F:endonuclease activity"/>
    <property type="evidence" value="ECO:0007669"/>
    <property type="project" value="UniProtKB-KW"/>
</dbReference>
<dbReference type="GO" id="GO:0003676">
    <property type="term" value="F:nucleic acid binding"/>
    <property type="evidence" value="ECO:0007669"/>
    <property type="project" value="InterPro"/>
</dbReference>
<keyword evidence="3" id="KW-0255">Endonuclease</keyword>
<evidence type="ECO:0000313" key="4">
    <source>
        <dbReference type="Proteomes" id="UP000248395"/>
    </source>
</evidence>
<dbReference type="Gene3D" id="1.10.30.50">
    <property type="match status" value="1"/>
</dbReference>
<reference evidence="3 4" key="1">
    <citation type="submission" date="2018-05" db="EMBL/GenBank/DDBJ databases">
        <title>Genomic Encyclopedia of Type Strains, Phase IV (KMG-IV): sequencing the most valuable type-strain genomes for metagenomic binning, comparative biology and taxonomic classification.</title>
        <authorList>
            <person name="Goeker M."/>
        </authorList>
    </citation>
    <scope>NUCLEOTIDE SEQUENCE [LARGE SCALE GENOMIC DNA]</scope>
    <source>
        <strain evidence="3 4">DSM 25134</strain>
    </source>
</reference>
<dbReference type="Proteomes" id="UP000248395">
    <property type="component" value="Unassembled WGS sequence"/>
</dbReference>
<keyword evidence="1" id="KW-0812">Transmembrane</keyword>
<keyword evidence="1" id="KW-1133">Transmembrane helix</keyword>
<accession>A0A318JLE2</accession>
<keyword evidence="3" id="KW-0540">Nuclease</keyword>
<feature type="transmembrane region" description="Helical" evidence="1">
    <location>
        <begin position="39"/>
        <end position="58"/>
    </location>
</feature>
<gene>
    <name evidence="3" type="ORF">DFR38_108106</name>
</gene>
<evidence type="ECO:0000313" key="3">
    <source>
        <dbReference type="EMBL" id="PXX48019.1"/>
    </source>
</evidence>
<dbReference type="CDD" id="cd00085">
    <property type="entry name" value="HNHc"/>
    <property type="match status" value="1"/>
</dbReference>
<dbReference type="InterPro" id="IPR002711">
    <property type="entry name" value="HNH"/>
</dbReference>
<proteinExistence type="predicted"/>
<keyword evidence="1" id="KW-0472">Membrane</keyword>
<feature type="domain" description="HNH nuclease" evidence="2">
    <location>
        <begin position="138"/>
        <end position="196"/>
    </location>
</feature>
<dbReference type="AlphaFoldDB" id="A0A318JLE2"/>
<dbReference type="Pfam" id="PF01844">
    <property type="entry name" value="HNH"/>
    <property type="match status" value="1"/>
</dbReference>
<feature type="transmembrane region" description="Helical" evidence="1">
    <location>
        <begin position="65"/>
        <end position="84"/>
    </location>
</feature>
<protein>
    <submittedName>
        <fullName evidence="3">HNH endonuclease</fullName>
    </submittedName>
</protein>